<reference evidence="2" key="2">
    <citation type="journal article" date="2012" name="PLoS ONE">
        <title>A Deeply Branching Thermophilic Bacterium with an Ancient Acetyl-CoA Pathway Dominates a Subsurface Ecosystem.</title>
        <authorList>
            <person name="Takami H."/>
            <person name="Noguchi H."/>
            <person name="Takaki Y."/>
            <person name="Uchiyama I."/>
            <person name="Toyoda A."/>
            <person name="Nishi S."/>
            <person name="Chee G.-J."/>
            <person name="Arai W."/>
            <person name="Nunoura T."/>
            <person name="Itoh T."/>
            <person name="Hattori M."/>
            <person name="Takai K."/>
        </authorList>
    </citation>
    <scope>NUCLEOTIDE SEQUENCE</scope>
</reference>
<dbReference type="Pfam" id="PF17131">
    <property type="entry name" value="LolA_like"/>
    <property type="match status" value="1"/>
</dbReference>
<evidence type="ECO:0000259" key="1">
    <source>
        <dbReference type="Pfam" id="PF17131"/>
    </source>
</evidence>
<sequence length="251" mass="28082">MNAMRIGGAVLVVGLCIVGLSWAQQPSAEEILKKSVESSYPDQFVSVNKLENFEKGELVSAYELRVFKKGSDKALLEVLAPEDAKGQKILRVGDEVVILFPENCRIVPLSARQNVLGTSFTVADVLRVDLVKDYNAKLIGTEKVQDRTAYKLELTAKDETVPFARILYWADTENFLPIKSEFYTETGKLLRRALYEERKQLTGALRPSKITIENALEAGTKTVMTISEMEIKELPDSMFTKEALLESCKKP</sequence>
<name>H5S8J0_9BACT</name>
<dbReference type="InterPro" id="IPR011220">
    <property type="entry name" value="UCP028205"/>
</dbReference>
<dbReference type="AlphaFoldDB" id="H5S8J0"/>
<protein>
    <submittedName>
        <fullName evidence="2">Hypothetical conserved protein</fullName>
    </submittedName>
</protein>
<organism evidence="2">
    <name type="scientific">uncultured Acetothermia bacterium</name>
    <dbReference type="NCBI Taxonomy" id="236499"/>
    <lineage>
        <taxon>Bacteria</taxon>
        <taxon>Candidatus Bipolaricaulota</taxon>
        <taxon>environmental samples</taxon>
    </lineage>
</organism>
<feature type="domain" description="Uncharacterized protein TP-0789" evidence="1">
    <location>
        <begin position="70"/>
        <end position="244"/>
    </location>
</feature>
<accession>H5S8J0</accession>
<dbReference type="PIRSF" id="PIRSF028205">
    <property type="entry name" value="UCP028205"/>
    <property type="match status" value="1"/>
</dbReference>
<proteinExistence type="predicted"/>
<dbReference type="Gene3D" id="2.50.20.10">
    <property type="entry name" value="Lipoprotein localisation LolA/LolB/LppX"/>
    <property type="match status" value="1"/>
</dbReference>
<dbReference type="InterPro" id="IPR033399">
    <property type="entry name" value="TP_0789-like"/>
</dbReference>
<evidence type="ECO:0000313" key="2">
    <source>
        <dbReference type="EMBL" id="BAL52476.1"/>
    </source>
</evidence>
<dbReference type="EMBL" id="AP011629">
    <property type="protein sequence ID" value="BAL52476.1"/>
    <property type="molecule type" value="Genomic_DNA"/>
</dbReference>
<dbReference type="InterPro" id="IPR029046">
    <property type="entry name" value="LolA/LolB/LppX"/>
</dbReference>
<reference evidence="2" key="1">
    <citation type="journal article" date="2005" name="Environ. Microbiol.">
        <title>Genetic and functional properties of uncultivated thermophilic crenarchaeotes from a subsurface gold mine as revealed by analysis of genome fragments.</title>
        <authorList>
            <person name="Nunoura T."/>
            <person name="Hirayama H."/>
            <person name="Takami H."/>
            <person name="Oida H."/>
            <person name="Nishi S."/>
            <person name="Shimamura S."/>
            <person name="Suzuki Y."/>
            <person name="Inagaki F."/>
            <person name="Takai K."/>
            <person name="Nealson K.H."/>
            <person name="Horikoshi K."/>
        </authorList>
    </citation>
    <scope>NUCLEOTIDE SEQUENCE</scope>
</reference>
<gene>
    <name evidence="2" type="ORF">HGMM_F01E02C19</name>
</gene>
<dbReference type="CDD" id="cd16329">
    <property type="entry name" value="LolA_like"/>
    <property type="match status" value="1"/>
</dbReference>
<dbReference type="SUPFAM" id="SSF89392">
    <property type="entry name" value="Prokaryotic lipoproteins and lipoprotein localization factors"/>
    <property type="match status" value="1"/>
</dbReference>